<organism evidence="7 8">
    <name type="scientific">Desulfosporosinus lacus DSM 15449</name>
    <dbReference type="NCBI Taxonomy" id="1121420"/>
    <lineage>
        <taxon>Bacteria</taxon>
        <taxon>Bacillati</taxon>
        <taxon>Bacillota</taxon>
        <taxon>Clostridia</taxon>
        <taxon>Eubacteriales</taxon>
        <taxon>Desulfitobacteriaceae</taxon>
        <taxon>Desulfosporosinus</taxon>
    </lineage>
</organism>
<dbReference type="InterPro" id="IPR043502">
    <property type="entry name" value="DNA/RNA_pol_sf"/>
</dbReference>
<dbReference type="EMBL" id="FQXJ01000005">
    <property type="protein sequence ID" value="SHH81499.1"/>
    <property type="molecule type" value="Genomic_DNA"/>
</dbReference>
<evidence type="ECO:0000259" key="6">
    <source>
        <dbReference type="PROSITE" id="PS50173"/>
    </source>
</evidence>
<dbReference type="Gene3D" id="3.30.70.270">
    <property type="match status" value="1"/>
</dbReference>
<dbReference type="PANTHER" id="PTHR11076">
    <property type="entry name" value="DNA REPAIR POLYMERASE UMUC / TRANSFERASE FAMILY MEMBER"/>
    <property type="match status" value="1"/>
</dbReference>
<proteinExistence type="inferred from homology"/>
<dbReference type="GO" id="GO:0003887">
    <property type="term" value="F:DNA-directed DNA polymerase activity"/>
    <property type="evidence" value="ECO:0007669"/>
    <property type="project" value="UniProtKB-KW"/>
</dbReference>
<dbReference type="OrthoDB" id="9808813at2"/>
<dbReference type="InterPro" id="IPR017961">
    <property type="entry name" value="DNA_pol_Y-fam_little_finger"/>
</dbReference>
<dbReference type="InterPro" id="IPR050116">
    <property type="entry name" value="DNA_polymerase-Y"/>
</dbReference>
<keyword evidence="3" id="KW-0548">Nucleotidyltransferase</keyword>
<keyword evidence="8" id="KW-1185">Reference proteome</keyword>
<evidence type="ECO:0000256" key="1">
    <source>
        <dbReference type="ARBA" id="ARBA00010945"/>
    </source>
</evidence>
<comment type="similarity">
    <text evidence="1">Belongs to the DNA polymerase type-Y family.</text>
</comment>
<dbReference type="GO" id="GO:0006281">
    <property type="term" value="P:DNA repair"/>
    <property type="evidence" value="ECO:0007669"/>
    <property type="project" value="InterPro"/>
</dbReference>
<reference evidence="8" key="1">
    <citation type="submission" date="2016-11" db="EMBL/GenBank/DDBJ databases">
        <authorList>
            <person name="Varghese N."/>
            <person name="Submissions S."/>
        </authorList>
    </citation>
    <scope>NUCLEOTIDE SEQUENCE [LARGE SCALE GENOMIC DNA]</scope>
    <source>
        <strain evidence="8">DSM 15449</strain>
    </source>
</reference>
<evidence type="ECO:0000256" key="4">
    <source>
        <dbReference type="ARBA" id="ARBA00022763"/>
    </source>
</evidence>
<dbReference type="InterPro" id="IPR043128">
    <property type="entry name" value="Rev_trsase/Diguanyl_cyclase"/>
</dbReference>
<name>A0A1M5W1P6_9FIRM</name>
<keyword evidence="5" id="KW-0808">Transferase</keyword>
<dbReference type="GO" id="GO:0003684">
    <property type="term" value="F:damaged DNA binding"/>
    <property type="evidence" value="ECO:0007669"/>
    <property type="project" value="InterPro"/>
</dbReference>
<dbReference type="RefSeq" id="WP_073028913.1">
    <property type="nucleotide sequence ID" value="NZ_FQXJ01000005.1"/>
</dbReference>
<protein>
    <submittedName>
        <fullName evidence="7">DNA polymerase V</fullName>
    </submittedName>
</protein>
<dbReference type="GO" id="GO:0005829">
    <property type="term" value="C:cytosol"/>
    <property type="evidence" value="ECO:0007669"/>
    <property type="project" value="TreeGrafter"/>
</dbReference>
<dbReference type="InterPro" id="IPR001126">
    <property type="entry name" value="UmuC"/>
</dbReference>
<keyword evidence="2" id="KW-0515">Mutator protein</keyword>
<dbReference type="PANTHER" id="PTHR11076:SF35">
    <property type="entry name" value="DNA REPAIR PROTEIN HOMOLOG YOBH"/>
    <property type="match status" value="1"/>
</dbReference>
<evidence type="ECO:0000313" key="8">
    <source>
        <dbReference type="Proteomes" id="UP000183954"/>
    </source>
</evidence>
<dbReference type="AlphaFoldDB" id="A0A1M5W1P6"/>
<dbReference type="STRING" id="1121420.SAMN02746098_01415"/>
<dbReference type="Pfam" id="PF00817">
    <property type="entry name" value="IMS"/>
    <property type="match status" value="1"/>
</dbReference>
<evidence type="ECO:0000256" key="3">
    <source>
        <dbReference type="ARBA" id="ARBA00022695"/>
    </source>
</evidence>
<dbReference type="Gene3D" id="1.10.150.20">
    <property type="entry name" value="5' to 3' exonuclease, C-terminal subdomain"/>
    <property type="match status" value="1"/>
</dbReference>
<dbReference type="Proteomes" id="UP000183954">
    <property type="component" value="Unassembled WGS sequence"/>
</dbReference>
<sequence length="507" mass="56656">MKNRTYIAIDLKSFYASVECVERGLDPLTTNLVVADASRTKKTICLAVSPSLKGYGIPGRARLFEVVQKVKEANAARLCKAPGRAFSGVSCNDTELKSSPGLSLDYIVAPPRMAYYIEYSTQIYNIYLKYIAPEDIHVYSIDEVFLDATDYLNTYNLSARKLAAKMILDVLKTTGITATAGIGTNLYLSKIAMDIQAKHIPADNNGMRIAELDEISYRRSLWSHRPLTDFWRVGKGYANKLEGKGLFTMGDIARCSLGKPTDYYNEDLLYKLFGINAELLIDHAWGWEPCTIADIKAYKPSTNSIGSGQVLHYAYTFDKAKLIVREMTDLLVLDLVDKRLVTDQLVLTVGYDIDNLTNPEIKKSYHGAITIDHYGRAVPKSAHGSVNLGRQTSSTKLIMDAVTDLFERIVDKNLLIRRVNITANHVIDEATVQKTSNFEQLDLFTDYAAAQAKKEDEEAELAREKKMQQAMLEIKKKYGKNAILKGMNLEEGATTVDRNRQIGGHKA</sequence>
<dbReference type="Gene3D" id="3.40.1170.60">
    <property type="match status" value="1"/>
</dbReference>
<dbReference type="GO" id="GO:0042276">
    <property type="term" value="P:error-prone translesion synthesis"/>
    <property type="evidence" value="ECO:0007669"/>
    <property type="project" value="TreeGrafter"/>
</dbReference>
<evidence type="ECO:0000256" key="5">
    <source>
        <dbReference type="ARBA" id="ARBA00022932"/>
    </source>
</evidence>
<feature type="domain" description="UmuC" evidence="6">
    <location>
        <begin position="6"/>
        <end position="234"/>
    </location>
</feature>
<dbReference type="GO" id="GO:0009432">
    <property type="term" value="P:SOS response"/>
    <property type="evidence" value="ECO:0007669"/>
    <property type="project" value="TreeGrafter"/>
</dbReference>
<gene>
    <name evidence="7" type="ORF">SAMN02746098_01415</name>
</gene>
<accession>A0A1M5W1P6</accession>
<evidence type="ECO:0000313" key="7">
    <source>
        <dbReference type="EMBL" id="SHH81499.1"/>
    </source>
</evidence>
<dbReference type="Pfam" id="PF11799">
    <property type="entry name" value="IMS_C"/>
    <property type="match status" value="1"/>
</dbReference>
<dbReference type="PROSITE" id="PS50173">
    <property type="entry name" value="UMUC"/>
    <property type="match status" value="1"/>
</dbReference>
<evidence type="ECO:0000256" key="2">
    <source>
        <dbReference type="ARBA" id="ARBA00022457"/>
    </source>
</evidence>
<dbReference type="SUPFAM" id="SSF56672">
    <property type="entry name" value="DNA/RNA polymerases"/>
    <property type="match status" value="1"/>
</dbReference>
<keyword evidence="4" id="KW-0227">DNA damage</keyword>
<keyword evidence="5" id="KW-0239">DNA-directed DNA polymerase</keyword>